<dbReference type="GO" id="GO:0048513">
    <property type="term" value="P:animal organ development"/>
    <property type="evidence" value="ECO:0007669"/>
    <property type="project" value="TreeGrafter"/>
</dbReference>
<feature type="region of interest" description="Disordered" evidence="1">
    <location>
        <begin position="285"/>
        <end position="306"/>
    </location>
</feature>
<evidence type="ECO:0000256" key="1">
    <source>
        <dbReference type="SAM" id="MobiDB-lite"/>
    </source>
</evidence>
<feature type="region of interest" description="Disordered" evidence="1">
    <location>
        <begin position="165"/>
        <end position="194"/>
    </location>
</feature>
<feature type="compositionally biased region" description="Polar residues" evidence="1">
    <location>
        <begin position="469"/>
        <end position="482"/>
    </location>
</feature>
<proteinExistence type="predicted"/>
<sequence>MPRMKKTAVGRTEKEEESQEASDHEKCRSLAGGPKDTPVLEAVEIQRDGRYNDNKRQRDGALRAEVMESPVEEIVDGTEKCCASAETGMKKLKVEETSEVSRKVTGVTQLQTENQTHRQMEEPAASQHTVPKEAERELKCYAQDTMNELLGMFGYDGVDEEEASSLHVSSRFVPSPPPPAPLPAPTQDKEGGTPGRCRWCKRTFKGAALNYVLKLPDITKAYCSADCLARGEDANNSNAAPSHSSQTMSNETGKEHKRYAQDTMNELLGMYRYDWDKTRNLQMSSRVVQTPSSSTPHHESSPAQREGTLPTAMKCCMMCNTETAALDFVLKSPDGSLQAYCSGMCLAQGKALAKKMSAASESLRPFFGHNHNKNITSFTQDGNKVSLKKQCTELRHQTKLENKQKKPSVTFTPAESQEEKKSGTASGCCMWCKKISAALDFVHKLPDGKLHAYCSADCLSKGNISKQRVQAQKNSSTAQPLSRQPLGCTQDKTSPTPDSNKVFHKEQCAESYDRRKNTKNTNSCVFWLCHCCKKTVPGDRVITSNSGKFCSEDCVSKHQKPQ</sequence>
<accession>A0A8J9W232</accession>
<feature type="region of interest" description="Disordered" evidence="1">
    <location>
        <begin position="396"/>
        <end position="418"/>
    </location>
</feature>
<evidence type="ECO:0000313" key="2">
    <source>
        <dbReference type="EMBL" id="CAH1227896.1"/>
    </source>
</evidence>
<dbReference type="PANTHER" id="PTHR23186:SF4">
    <property type="entry name" value="GH22790P"/>
    <property type="match status" value="1"/>
</dbReference>
<dbReference type="InterPro" id="IPR026092">
    <property type="entry name" value="RAI2/SOBP"/>
</dbReference>
<feature type="compositionally biased region" description="Pro residues" evidence="1">
    <location>
        <begin position="174"/>
        <end position="184"/>
    </location>
</feature>
<feature type="compositionally biased region" description="Polar residues" evidence="1">
    <location>
        <begin position="490"/>
        <end position="499"/>
    </location>
</feature>
<dbReference type="AlphaFoldDB" id="A0A8J9W232"/>
<feature type="region of interest" description="Disordered" evidence="1">
    <location>
        <begin position="235"/>
        <end position="255"/>
    </location>
</feature>
<protein>
    <submittedName>
        <fullName evidence="2">Hypp185 protein</fullName>
    </submittedName>
</protein>
<dbReference type="GO" id="GO:0005634">
    <property type="term" value="C:nucleus"/>
    <property type="evidence" value="ECO:0007669"/>
    <property type="project" value="TreeGrafter"/>
</dbReference>
<organism evidence="2 3">
    <name type="scientific">Branchiostoma lanceolatum</name>
    <name type="common">Common lancelet</name>
    <name type="synonym">Amphioxus lanceolatum</name>
    <dbReference type="NCBI Taxonomy" id="7740"/>
    <lineage>
        <taxon>Eukaryota</taxon>
        <taxon>Metazoa</taxon>
        <taxon>Chordata</taxon>
        <taxon>Cephalochordata</taxon>
        <taxon>Leptocardii</taxon>
        <taxon>Amphioxiformes</taxon>
        <taxon>Branchiostomatidae</taxon>
        <taxon>Branchiostoma</taxon>
    </lineage>
</organism>
<evidence type="ECO:0000313" key="3">
    <source>
        <dbReference type="Proteomes" id="UP000838412"/>
    </source>
</evidence>
<dbReference type="PANTHER" id="PTHR23186">
    <property type="entry name" value="RETINOIC ACID-INDUCED PROTEIN 2"/>
    <property type="match status" value="1"/>
</dbReference>
<feature type="region of interest" description="Disordered" evidence="1">
    <location>
        <begin position="469"/>
        <end position="500"/>
    </location>
</feature>
<name>A0A8J9W232_BRALA</name>
<gene>
    <name evidence="2" type="primary">Hypp185</name>
    <name evidence="2" type="ORF">BLAG_LOCUS546</name>
</gene>
<dbReference type="EMBL" id="OV696686">
    <property type="protein sequence ID" value="CAH1227896.1"/>
    <property type="molecule type" value="Genomic_DNA"/>
</dbReference>
<dbReference type="OrthoDB" id="10059927at2759"/>
<reference evidence="2" key="1">
    <citation type="submission" date="2022-01" db="EMBL/GenBank/DDBJ databases">
        <authorList>
            <person name="Braso-Vives M."/>
        </authorList>
    </citation>
    <scope>NUCLEOTIDE SEQUENCE</scope>
</reference>
<feature type="region of interest" description="Disordered" evidence="1">
    <location>
        <begin position="1"/>
        <end position="39"/>
    </location>
</feature>
<keyword evidence="3" id="KW-1185">Reference proteome</keyword>
<dbReference type="Proteomes" id="UP000838412">
    <property type="component" value="Chromosome 1"/>
</dbReference>
<feature type="compositionally biased region" description="Low complexity" evidence="1">
    <location>
        <begin position="235"/>
        <end position="245"/>
    </location>
</feature>